<dbReference type="PANTHER" id="PTHR40758:SF1">
    <property type="entry name" value="CONSERVED PROTEIN"/>
    <property type="match status" value="1"/>
</dbReference>
<dbReference type="SUPFAM" id="SSF109854">
    <property type="entry name" value="DinB/YfiT-like putative metalloenzymes"/>
    <property type="match status" value="1"/>
</dbReference>
<dbReference type="GO" id="GO:0016853">
    <property type="term" value="F:isomerase activity"/>
    <property type="evidence" value="ECO:0007669"/>
    <property type="project" value="UniProtKB-KW"/>
</dbReference>
<reference evidence="2 3" key="1">
    <citation type="journal article" date="2019" name="Int. J. Syst. Evol. Microbiol.">
        <title>The Global Catalogue of Microorganisms (GCM) 10K type strain sequencing project: providing services to taxonomists for standard genome sequencing and annotation.</title>
        <authorList>
            <consortium name="The Broad Institute Genomics Platform"/>
            <consortium name="The Broad Institute Genome Sequencing Center for Infectious Disease"/>
            <person name="Wu L."/>
            <person name="Ma J."/>
        </authorList>
    </citation>
    <scope>NUCLEOTIDE SEQUENCE [LARGE SCALE GENOMIC DNA]</scope>
    <source>
        <strain evidence="2 3">JCM 16026</strain>
    </source>
</reference>
<name>A0ABN3ANR5_9MICO</name>
<proteinExistence type="predicted"/>
<dbReference type="InterPro" id="IPR034660">
    <property type="entry name" value="DinB/YfiT-like"/>
</dbReference>
<comment type="caution">
    <text evidence="2">The sequence shown here is derived from an EMBL/GenBank/DDBJ whole genome shotgun (WGS) entry which is preliminary data.</text>
</comment>
<dbReference type="EMBL" id="BAAAQT010000005">
    <property type="protein sequence ID" value="GAA2172843.1"/>
    <property type="molecule type" value="Genomic_DNA"/>
</dbReference>
<dbReference type="InterPro" id="IPR024344">
    <property type="entry name" value="MDMPI_metal-binding"/>
</dbReference>
<protein>
    <submittedName>
        <fullName evidence="2">Maleylpyruvate isomerase family mycothiol-dependent enzyme</fullName>
    </submittedName>
</protein>
<feature type="domain" description="Mycothiol-dependent maleylpyruvate isomerase metal-binding" evidence="1">
    <location>
        <begin position="17"/>
        <end position="130"/>
    </location>
</feature>
<keyword evidence="3" id="KW-1185">Reference proteome</keyword>
<organism evidence="2 3">
    <name type="scientific">Agrococcus versicolor</name>
    <dbReference type="NCBI Taxonomy" id="501482"/>
    <lineage>
        <taxon>Bacteria</taxon>
        <taxon>Bacillati</taxon>
        <taxon>Actinomycetota</taxon>
        <taxon>Actinomycetes</taxon>
        <taxon>Micrococcales</taxon>
        <taxon>Microbacteriaceae</taxon>
        <taxon>Agrococcus</taxon>
    </lineage>
</organism>
<dbReference type="Proteomes" id="UP001501599">
    <property type="component" value="Unassembled WGS sequence"/>
</dbReference>
<dbReference type="RefSeq" id="WP_344341630.1">
    <property type="nucleotide sequence ID" value="NZ_BAAAQT010000005.1"/>
</dbReference>
<evidence type="ECO:0000259" key="1">
    <source>
        <dbReference type="Pfam" id="PF11716"/>
    </source>
</evidence>
<keyword evidence="2" id="KW-0413">Isomerase</keyword>
<dbReference type="NCBIfam" id="TIGR03083">
    <property type="entry name" value="maleylpyruvate isomerase family mycothiol-dependent enzyme"/>
    <property type="match status" value="1"/>
</dbReference>
<evidence type="ECO:0000313" key="2">
    <source>
        <dbReference type="EMBL" id="GAA2172843.1"/>
    </source>
</evidence>
<sequence length="235" mass="25031">MSMLPIDSLRGHLTREVGAVVAIARRADREGAWDAPVPSCPGWAMRDLVAHVGAVERKVLHAIEHGDGDPPASEAPGDERLVEWLAETAERMLAALSVDAATPAWTMADPPTIGFWIRRQAHEHAIHAWDGAMALGDAPVLDARLAEDAVDEVVGTMWPRQLRLGRAVEPADGLDLAADGRGTWHVGGARVATLHGAPDALALALWHRIPGDDPRLRWSGDAPAGRAVLALPLAP</sequence>
<evidence type="ECO:0000313" key="3">
    <source>
        <dbReference type="Proteomes" id="UP001501599"/>
    </source>
</evidence>
<gene>
    <name evidence="2" type="ORF">GCM10009846_12360</name>
</gene>
<dbReference type="InterPro" id="IPR017517">
    <property type="entry name" value="Maleyloyr_isom"/>
</dbReference>
<dbReference type="PANTHER" id="PTHR40758">
    <property type="entry name" value="CONSERVED PROTEIN"/>
    <property type="match status" value="1"/>
</dbReference>
<accession>A0ABN3ANR5</accession>
<dbReference type="Gene3D" id="1.20.120.450">
    <property type="entry name" value="dinb family like domain"/>
    <property type="match status" value="1"/>
</dbReference>
<dbReference type="Pfam" id="PF11716">
    <property type="entry name" value="MDMPI_N"/>
    <property type="match status" value="1"/>
</dbReference>